<feature type="transmembrane region" description="Helical" evidence="10">
    <location>
        <begin position="78"/>
        <end position="98"/>
    </location>
</feature>
<proteinExistence type="inferred from homology"/>
<accession>A0A2W4TQI7</accession>
<evidence type="ECO:0000256" key="5">
    <source>
        <dbReference type="ARBA" id="ARBA00022692"/>
    </source>
</evidence>
<comment type="subcellular location">
    <subcellularLocation>
        <location evidence="10">Cell membrane</location>
        <topology evidence="10">Multi-pass membrane protein</topology>
    </subcellularLocation>
</comment>
<keyword evidence="7 10" id="KW-0406">Ion transport</keyword>
<comment type="pathway">
    <text evidence="10">Cofactor biosynthesis; adenosylcobalamin biosynthesis.</text>
</comment>
<reference evidence="11 12" key="2">
    <citation type="submission" date="2018-06" db="EMBL/GenBank/DDBJ databases">
        <title>Metagenomic assembly of (sub)arctic Cyanobacteria and their associated microbiome from non-axenic cultures.</title>
        <authorList>
            <person name="Baurain D."/>
        </authorList>
    </citation>
    <scope>NUCLEOTIDE SEQUENCE [LARGE SCALE GENOMIC DNA]</scope>
    <source>
        <strain evidence="11">ULC129bin1</strain>
    </source>
</reference>
<keyword evidence="6 10" id="KW-1133">Transmembrane helix</keyword>
<evidence type="ECO:0000313" key="12">
    <source>
        <dbReference type="Proteomes" id="UP000249354"/>
    </source>
</evidence>
<comment type="similarity">
    <text evidence="10">Belongs to the CbiN family.</text>
</comment>
<dbReference type="InterPro" id="IPR003705">
    <property type="entry name" value="CbiN"/>
</dbReference>
<protein>
    <recommendedName>
        <fullName evidence="10">Cobalt transport protein CbiN</fullName>
    </recommendedName>
    <alternativeName>
        <fullName evidence="10">Energy-coupling factor transporter probable substrate-capture protein CbiN</fullName>
        <shortName evidence="10">ECF transporter S component CbiN</shortName>
    </alternativeName>
</protein>
<keyword evidence="8 10" id="KW-0472">Membrane</keyword>
<keyword evidence="5 10" id="KW-0812">Transmembrane</keyword>
<evidence type="ECO:0000256" key="1">
    <source>
        <dbReference type="ARBA" id="ARBA00022426"/>
    </source>
</evidence>
<name>A0A2W4TQI7_9CYAN</name>
<dbReference type="GO" id="GO:0005886">
    <property type="term" value="C:plasma membrane"/>
    <property type="evidence" value="ECO:0007669"/>
    <property type="project" value="UniProtKB-SubCell"/>
</dbReference>
<organism evidence="11 12">
    <name type="scientific">Leptolyngbya foveolarum</name>
    <dbReference type="NCBI Taxonomy" id="47253"/>
    <lineage>
        <taxon>Bacteria</taxon>
        <taxon>Bacillati</taxon>
        <taxon>Cyanobacteriota</taxon>
        <taxon>Cyanophyceae</taxon>
        <taxon>Leptolyngbyales</taxon>
        <taxon>Leptolyngbyaceae</taxon>
        <taxon>Leptolyngbya group</taxon>
        <taxon>Leptolyngbya</taxon>
    </lineage>
</organism>
<evidence type="ECO:0000256" key="8">
    <source>
        <dbReference type="ARBA" id="ARBA00023136"/>
    </source>
</evidence>
<evidence type="ECO:0000313" key="11">
    <source>
        <dbReference type="EMBL" id="PZO11436.1"/>
    </source>
</evidence>
<dbReference type="PANTHER" id="PTHR38662:SF1">
    <property type="entry name" value="COBALT TRANSPORT PROTEIN CBIN"/>
    <property type="match status" value="1"/>
</dbReference>
<dbReference type="AlphaFoldDB" id="A0A2W4TQI7"/>
<keyword evidence="9 10" id="KW-0170">Cobalt</keyword>
<sequence length="110" mass="11605">MNQPPEKISSPAAKPVSQGNWGIVLTVVALAVLPLIFVKGEYGGADGEAEAAITEIQPDYEPWFSSLIEPASGEVESLLFATQAAIGAGVVGYVIGLYKGRAQGRRSFKR</sequence>
<dbReference type="EMBL" id="QBMC01000184">
    <property type="protein sequence ID" value="PZO11436.1"/>
    <property type="molecule type" value="Genomic_DNA"/>
</dbReference>
<dbReference type="GO" id="GO:0015087">
    <property type="term" value="F:cobalt ion transmembrane transporter activity"/>
    <property type="evidence" value="ECO:0007669"/>
    <property type="project" value="UniProtKB-UniRule"/>
</dbReference>
<gene>
    <name evidence="10" type="primary">cbiN</name>
    <name evidence="11" type="ORF">DCF25_19425</name>
</gene>
<evidence type="ECO:0000256" key="3">
    <source>
        <dbReference type="ARBA" id="ARBA00022475"/>
    </source>
</evidence>
<evidence type="ECO:0000256" key="6">
    <source>
        <dbReference type="ARBA" id="ARBA00022989"/>
    </source>
</evidence>
<dbReference type="PANTHER" id="PTHR38662">
    <property type="entry name" value="COBALT TRANSPORT PROTEIN CBIN"/>
    <property type="match status" value="1"/>
</dbReference>
<keyword evidence="2 10" id="KW-0813">Transport</keyword>
<keyword evidence="3 10" id="KW-1003">Cell membrane</keyword>
<dbReference type="GO" id="GO:0009236">
    <property type="term" value="P:cobalamin biosynthetic process"/>
    <property type="evidence" value="ECO:0007669"/>
    <property type="project" value="UniProtKB-UniRule"/>
</dbReference>
<comment type="subunit">
    <text evidence="10">Forms an energy-coupling factor (ECF) transporter complex composed of an ATP-binding protein (A component, CbiO), a transmembrane protein (T component, CbiQ) and 2 possible substrate-capture proteins (S components, CbiM and CbiN) of unknown stoichimetry.</text>
</comment>
<comment type="function">
    <text evidence="10">Part of the energy-coupling factor (ECF) transporter complex CbiMNOQ involved in cobalt import.</text>
</comment>
<feature type="transmembrane region" description="Helical" evidence="10">
    <location>
        <begin position="21"/>
        <end position="38"/>
    </location>
</feature>
<keyword evidence="4 10" id="KW-0169">Cobalamin biosynthesis</keyword>
<dbReference type="NCBIfam" id="TIGR01165">
    <property type="entry name" value="cbiN"/>
    <property type="match status" value="1"/>
</dbReference>
<dbReference type="Proteomes" id="UP000249354">
    <property type="component" value="Unassembled WGS sequence"/>
</dbReference>
<evidence type="ECO:0000256" key="2">
    <source>
        <dbReference type="ARBA" id="ARBA00022448"/>
    </source>
</evidence>
<dbReference type="NCBIfam" id="NF002780">
    <property type="entry name" value="PRK02898.1"/>
    <property type="match status" value="1"/>
</dbReference>
<keyword evidence="1 10" id="KW-0171">Cobalt transport</keyword>
<dbReference type="HAMAP" id="MF_00330">
    <property type="entry name" value="CbiN"/>
    <property type="match status" value="1"/>
</dbReference>
<dbReference type="UniPathway" id="UPA00148"/>
<reference evidence="12" key="1">
    <citation type="submission" date="2018-04" db="EMBL/GenBank/DDBJ databases">
        <authorList>
            <person name="Cornet L."/>
        </authorList>
    </citation>
    <scope>NUCLEOTIDE SEQUENCE [LARGE SCALE GENOMIC DNA]</scope>
</reference>
<evidence type="ECO:0000256" key="10">
    <source>
        <dbReference type="HAMAP-Rule" id="MF_00330"/>
    </source>
</evidence>
<comment type="caution">
    <text evidence="11">The sequence shown here is derived from an EMBL/GenBank/DDBJ whole genome shotgun (WGS) entry which is preliminary data.</text>
</comment>
<dbReference type="Pfam" id="PF02553">
    <property type="entry name" value="CbiN"/>
    <property type="match status" value="1"/>
</dbReference>
<evidence type="ECO:0000256" key="4">
    <source>
        <dbReference type="ARBA" id="ARBA00022573"/>
    </source>
</evidence>
<evidence type="ECO:0000256" key="9">
    <source>
        <dbReference type="ARBA" id="ARBA00023285"/>
    </source>
</evidence>
<evidence type="ECO:0000256" key="7">
    <source>
        <dbReference type="ARBA" id="ARBA00023065"/>
    </source>
</evidence>